<dbReference type="InterPro" id="IPR036653">
    <property type="entry name" value="CinA-like_C"/>
</dbReference>
<keyword evidence="3" id="KW-1185">Reference proteome</keyword>
<dbReference type="AlphaFoldDB" id="B9YZP5"/>
<protein>
    <submittedName>
        <fullName evidence="2">CinA domain protein</fullName>
    </submittedName>
</protein>
<dbReference type="Pfam" id="PF02464">
    <property type="entry name" value="CinA"/>
    <property type="match status" value="1"/>
</dbReference>
<feature type="domain" description="CinA C-terminal" evidence="1">
    <location>
        <begin position="6"/>
        <end position="158"/>
    </location>
</feature>
<comment type="caution">
    <text evidence="2">The sequence shown here is derived from an EMBL/GenBank/DDBJ whole genome shotgun (WGS) entry which is preliminary data.</text>
</comment>
<dbReference type="Gene3D" id="3.90.950.20">
    <property type="entry name" value="CinA-like"/>
    <property type="match status" value="1"/>
</dbReference>
<name>B9YZP5_9NEIS</name>
<proteinExistence type="predicted"/>
<organism evidence="2 3">
    <name type="scientific">Pseudogulbenkiania ferrooxidans 2002</name>
    <dbReference type="NCBI Taxonomy" id="279714"/>
    <lineage>
        <taxon>Bacteria</taxon>
        <taxon>Pseudomonadati</taxon>
        <taxon>Pseudomonadota</taxon>
        <taxon>Betaproteobacteria</taxon>
        <taxon>Neisseriales</taxon>
        <taxon>Chromobacteriaceae</taxon>
        <taxon>Pseudogulbenkiania</taxon>
    </lineage>
</organism>
<reference evidence="2 3" key="1">
    <citation type="submission" date="2009-02" db="EMBL/GenBank/DDBJ databases">
        <title>Sequencing of the draft genome and assembly of Lutiella nitroferrum 2002.</title>
        <authorList>
            <consortium name="US DOE Joint Genome Institute (JGI-PGF)"/>
            <person name="Lucas S."/>
            <person name="Copeland A."/>
            <person name="Lapidus A."/>
            <person name="Glavina del Rio T."/>
            <person name="Tice H."/>
            <person name="Bruce D."/>
            <person name="Goodwin L."/>
            <person name="Pitluck S."/>
            <person name="Larimer F."/>
            <person name="Land M.L."/>
            <person name="Hauser L."/>
            <person name="Coates J.D."/>
        </authorList>
    </citation>
    <scope>NUCLEOTIDE SEQUENCE [LARGE SCALE GENOMIC DNA]</scope>
    <source>
        <strain evidence="2 3">2002</strain>
    </source>
</reference>
<gene>
    <name evidence="2" type="ORF">FuraDRAFT_0794</name>
</gene>
<dbReference type="Proteomes" id="UP000003165">
    <property type="component" value="Unassembled WGS sequence"/>
</dbReference>
<sequence>MSAEMELARQLGELLFDRGECLTLAESCTAGRIAGAVTDIAGSSAWFGYGFVTYSNEAKQQMLGVRAETLAEDGAVSERTVREMAAGALQCSGADWAVAVSGIAGPAGGSVAKPVGTVWFALAGSQGAAEAFVCHFSGDRLEVRRQAVETALSRLIQLIGRQPLSA</sequence>
<dbReference type="InterPro" id="IPR008136">
    <property type="entry name" value="CinA_C"/>
</dbReference>
<dbReference type="NCBIfam" id="TIGR00199">
    <property type="entry name" value="PncC_domain"/>
    <property type="match status" value="1"/>
</dbReference>
<evidence type="ECO:0000313" key="2">
    <source>
        <dbReference type="EMBL" id="EEG09778.1"/>
    </source>
</evidence>
<dbReference type="eggNOG" id="COG1546">
    <property type="taxonomic scope" value="Bacteria"/>
</dbReference>
<dbReference type="SUPFAM" id="SSF142433">
    <property type="entry name" value="CinA-like"/>
    <property type="match status" value="1"/>
</dbReference>
<dbReference type="EMBL" id="ACIS01000002">
    <property type="protein sequence ID" value="EEG09778.1"/>
    <property type="molecule type" value="Genomic_DNA"/>
</dbReference>
<evidence type="ECO:0000259" key="1">
    <source>
        <dbReference type="Pfam" id="PF02464"/>
    </source>
</evidence>
<evidence type="ECO:0000313" key="3">
    <source>
        <dbReference type="Proteomes" id="UP000003165"/>
    </source>
</evidence>
<accession>B9YZP5</accession>